<dbReference type="AlphaFoldDB" id="A0A1W1H8A3"/>
<organism evidence="1 2">
    <name type="scientific">Desulfamplus magnetovallimortis</name>
    <dbReference type="NCBI Taxonomy" id="1246637"/>
    <lineage>
        <taxon>Bacteria</taxon>
        <taxon>Pseudomonadati</taxon>
        <taxon>Thermodesulfobacteriota</taxon>
        <taxon>Desulfobacteria</taxon>
        <taxon>Desulfobacterales</taxon>
        <taxon>Desulfobacteraceae</taxon>
        <taxon>Desulfamplus</taxon>
    </lineage>
</organism>
<dbReference type="EMBL" id="FWEV01000054">
    <property type="protein sequence ID" value="SLM28707.1"/>
    <property type="molecule type" value="Genomic_DNA"/>
</dbReference>
<protein>
    <recommendedName>
        <fullName evidence="3">Addiction module component CHP02574 family protein</fullName>
    </recommendedName>
</protein>
<dbReference type="InterPro" id="IPR013406">
    <property type="entry name" value="CHP02574_addiction_mod"/>
</dbReference>
<dbReference type="RefSeq" id="WP_222424087.1">
    <property type="nucleotide sequence ID" value="NZ_LT828549.1"/>
</dbReference>
<reference evidence="1 2" key="1">
    <citation type="submission" date="2017-03" db="EMBL/GenBank/DDBJ databases">
        <authorList>
            <person name="Afonso C.L."/>
            <person name="Miller P.J."/>
            <person name="Scott M.A."/>
            <person name="Spackman E."/>
            <person name="Goraichik I."/>
            <person name="Dimitrov K.M."/>
            <person name="Suarez D.L."/>
            <person name="Swayne D.E."/>
        </authorList>
    </citation>
    <scope>NUCLEOTIDE SEQUENCE [LARGE SCALE GENOMIC DNA]</scope>
    <source>
        <strain evidence="1">PRJEB14757</strain>
    </source>
</reference>
<keyword evidence="2" id="KW-1185">Reference proteome</keyword>
<evidence type="ECO:0000313" key="1">
    <source>
        <dbReference type="EMBL" id="SLM28707.1"/>
    </source>
</evidence>
<name>A0A1W1H8A3_9BACT</name>
<evidence type="ECO:0008006" key="3">
    <source>
        <dbReference type="Google" id="ProtNLM"/>
    </source>
</evidence>
<gene>
    <name evidence="1" type="ORF">MTBBW1_1470020</name>
</gene>
<dbReference type="STRING" id="1246637.MTBBW1_1470020"/>
<dbReference type="Pfam" id="PF09720">
    <property type="entry name" value="Unstab_antitox"/>
    <property type="match status" value="1"/>
</dbReference>
<proteinExistence type="predicted"/>
<sequence length="61" mass="7254">MNAVEIRKMSTVERLQMMEVIWDSLLYDKTGIDSPEWHGTILEERKKKSKQVKRILSRYAS</sequence>
<evidence type="ECO:0000313" key="2">
    <source>
        <dbReference type="Proteomes" id="UP000191931"/>
    </source>
</evidence>
<accession>A0A1W1H8A3</accession>
<dbReference type="Proteomes" id="UP000191931">
    <property type="component" value="Unassembled WGS sequence"/>
</dbReference>